<reference evidence="15 16" key="1">
    <citation type="submission" date="2010-08" db="EMBL/GenBank/DDBJ databases">
        <authorList>
            <person name="Durkin A.S."/>
            <person name="Madupu R."/>
            <person name="Torralba M."/>
            <person name="Gillis M."/>
            <person name="Methe B."/>
            <person name="Sutton G."/>
            <person name="Nelson K.E."/>
        </authorList>
    </citation>
    <scope>NUCLEOTIDE SEQUENCE [LARGE SCALE GENOMIC DNA]</scope>
    <source>
        <strain evidence="15 16">PB189-T1-4</strain>
    </source>
</reference>
<keyword evidence="8 15" id="KW-0378">Hydrolase</keyword>
<accession>A0ABN0B1P6</accession>
<dbReference type="EMBL" id="AEDQ01000003">
    <property type="protein sequence ID" value="EFL44702.1"/>
    <property type="molecule type" value="Genomic_DNA"/>
</dbReference>
<keyword evidence="12 13" id="KW-0472">Membrane</keyword>
<evidence type="ECO:0000256" key="9">
    <source>
        <dbReference type="ARBA" id="ARBA00022833"/>
    </source>
</evidence>
<organism evidence="15 16">
    <name type="scientific">Fannyhessea vaginae PB189-T1-4</name>
    <dbReference type="NCBI Taxonomy" id="866774"/>
    <lineage>
        <taxon>Bacteria</taxon>
        <taxon>Bacillati</taxon>
        <taxon>Actinomycetota</taxon>
        <taxon>Coriobacteriia</taxon>
        <taxon>Coriobacteriales</taxon>
        <taxon>Atopobiaceae</taxon>
        <taxon>Fannyhessea</taxon>
    </lineage>
</organism>
<evidence type="ECO:0000256" key="5">
    <source>
        <dbReference type="ARBA" id="ARBA00022670"/>
    </source>
</evidence>
<dbReference type="GO" id="GO:0016787">
    <property type="term" value="F:hydrolase activity"/>
    <property type="evidence" value="ECO:0007669"/>
    <property type="project" value="UniProtKB-KW"/>
</dbReference>
<evidence type="ECO:0000256" key="3">
    <source>
        <dbReference type="ARBA" id="ARBA00007931"/>
    </source>
</evidence>
<name>A0ABN0B1P6_9ACTN</name>
<keyword evidence="6 13" id="KW-0812">Transmembrane</keyword>
<dbReference type="Pfam" id="PF02163">
    <property type="entry name" value="Peptidase_M50"/>
    <property type="match status" value="1"/>
</dbReference>
<dbReference type="Proteomes" id="UP000004431">
    <property type="component" value="Unassembled WGS sequence"/>
</dbReference>
<comment type="similarity">
    <text evidence="3">Belongs to the peptidase M50B family.</text>
</comment>
<keyword evidence="10 13" id="KW-1133">Transmembrane helix</keyword>
<evidence type="ECO:0000256" key="6">
    <source>
        <dbReference type="ARBA" id="ARBA00022692"/>
    </source>
</evidence>
<evidence type="ECO:0000256" key="13">
    <source>
        <dbReference type="SAM" id="Phobius"/>
    </source>
</evidence>
<feature type="transmembrane region" description="Helical" evidence="13">
    <location>
        <begin position="188"/>
        <end position="208"/>
    </location>
</feature>
<evidence type="ECO:0000256" key="10">
    <source>
        <dbReference type="ARBA" id="ARBA00022989"/>
    </source>
</evidence>
<dbReference type="PANTHER" id="PTHR35864:SF1">
    <property type="entry name" value="ZINC METALLOPROTEASE YWHC-RELATED"/>
    <property type="match status" value="1"/>
</dbReference>
<keyword evidence="16" id="KW-1185">Reference proteome</keyword>
<evidence type="ECO:0000313" key="16">
    <source>
        <dbReference type="Proteomes" id="UP000004431"/>
    </source>
</evidence>
<dbReference type="CDD" id="cd06158">
    <property type="entry name" value="S2P-M50_like_1"/>
    <property type="match status" value="1"/>
</dbReference>
<gene>
    <name evidence="15" type="ORF">HMPREF9248_0796</name>
</gene>
<evidence type="ECO:0000256" key="11">
    <source>
        <dbReference type="ARBA" id="ARBA00023049"/>
    </source>
</evidence>
<comment type="cofactor">
    <cofactor evidence="1">
        <name>Zn(2+)</name>
        <dbReference type="ChEBI" id="CHEBI:29105"/>
    </cofactor>
</comment>
<evidence type="ECO:0000313" key="15">
    <source>
        <dbReference type="EMBL" id="EFL44702.1"/>
    </source>
</evidence>
<evidence type="ECO:0000256" key="8">
    <source>
        <dbReference type="ARBA" id="ARBA00022801"/>
    </source>
</evidence>
<protein>
    <submittedName>
        <fullName evidence="15">Peptidase, M50 family</fullName>
        <ecNumber evidence="15">3.4.24.-</ecNumber>
    </submittedName>
</protein>
<feature type="transmembrane region" description="Helical" evidence="13">
    <location>
        <begin position="12"/>
        <end position="36"/>
    </location>
</feature>
<sequence length="232" mass="25180">MPRFTLDSLISAAISIAIIVFASIIHEIAHGVCALWRGDTTARDAGRLTLNPKTHIHPFGSIILPLLMAFSGGPVFGFANPVPYNPRRLKNPHVDAFLVAIAGPLSNLLQALVGTLLLGAVLWCARTNVQLASEYIGIILPAQNILQRYIVCNCALFAFNIVPLPPLDGASIISLVLPPRSRARFEELNAYALPILMIVLYVLPSLIGVDVISIYVRSVVSFLYTTLISFIL</sequence>
<dbReference type="RefSeq" id="WP_006303477.1">
    <property type="nucleotide sequence ID" value="NZ_AEDQ01000003.1"/>
</dbReference>
<keyword evidence="9" id="KW-0862">Zinc</keyword>
<comment type="caution">
    <text evidence="15">The sequence shown here is derived from an EMBL/GenBank/DDBJ whole genome shotgun (WGS) entry which is preliminary data.</text>
</comment>
<dbReference type="InterPro" id="IPR044537">
    <property type="entry name" value="Rip2-like"/>
</dbReference>
<evidence type="ECO:0000256" key="1">
    <source>
        <dbReference type="ARBA" id="ARBA00001947"/>
    </source>
</evidence>
<evidence type="ECO:0000256" key="4">
    <source>
        <dbReference type="ARBA" id="ARBA00022475"/>
    </source>
</evidence>
<keyword evidence="7" id="KW-0479">Metal-binding</keyword>
<dbReference type="EC" id="3.4.24.-" evidence="15"/>
<evidence type="ECO:0000256" key="7">
    <source>
        <dbReference type="ARBA" id="ARBA00022723"/>
    </source>
</evidence>
<keyword evidence="4" id="KW-1003">Cell membrane</keyword>
<dbReference type="InterPro" id="IPR008915">
    <property type="entry name" value="Peptidase_M50"/>
</dbReference>
<feature type="domain" description="Peptidase M50" evidence="14">
    <location>
        <begin position="16"/>
        <end position="200"/>
    </location>
</feature>
<proteinExistence type="inferred from homology"/>
<dbReference type="PANTHER" id="PTHR35864">
    <property type="entry name" value="ZINC METALLOPROTEASE MJ0611-RELATED"/>
    <property type="match status" value="1"/>
</dbReference>
<keyword evidence="11" id="KW-0482">Metalloprotease</keyword>
<feature type="transmembrane region" description="Helical" evidence="13">
    <location>
        <begin position="56"/>
        <end position="76"/>
    </location>
</feature>
<keyword evidence="5" id="KW-0645">Protease</keyword>
<dbReference type="InterPro" id="IPR052348">
    <property type="entry name" value="Metallopeptidase_M50B"/>
</dbReference>
<evidence type="ECO:0000256" key="2">
    <source>
        <dbReference type="ARBA" id="ARBA00004651"/>
    </source>
</evidence>
<evidence type="ECO:0000256" key="12">
    <source>
        <dbReference type="ARBA" id="ARBA00023136"/>
    </source>
</evidence>
<comment type="subcellular location">
    <subcellularLocation>
        <location evidence="2">Cell membrane</location>
        <topology evidence="2">Multi-pass membrane protein</topology>
    </subcellularLocation>
</comment>
<evidence type="ECO:0000259" key="14">
    <source>
        <dbReference type="Pfam" id="PF02163"/>
    </source>
</evidence>
<feature type="transmembrane region" description="Helical" evidence="13">
    <location>
        <begin position="96"/>
        <end position="125"/>
    </location>
</feature>